<dbReference type="PANTHER" id="PTHR43233:SF1">
    <property type="entry name" value="FAMILY N-ACETYLTRANSFERASE, PUTATIVE (AFU_ORTHOLOGUE AFUA_6G03350)-RELATED"/>
    <property type="match status" value="1"/>
</dbReference>
<protein>
    <submittedName>
        <fullName evidence="2">GNAT superfamily N-acetyltransferase</fullName>
    </submittedName>
</protein>
<dbReference type="RefSeq" id="WP_182514225.1">
    <property type="nucleotide sequence ID" value="NZ_JACJIQ010000020.1"/>
</dbReference>
<dbReference type="SUPFAM" id="SSF55729">
    <property type="entry name" value="Acyl-CoA N-acyltransferases (Nat)"/>
    <property type="match status" value="1"/>
</dbReference>
<comment type="caution">
    <text evidence="2">The sequence shown here is derived from an EMBL/GenBank/DDBJ whole genome shotgun (WGS) entry which is preliminary data.</text>
</comment>
<dbReference type="InterPro" id="IPR000182">
    <property type="entry name" value="GNAT_dom"/>
</dbReference>
<organism evidence="2 3">
    <name type="scientific">Rufibacter quisquiliarum</name>
    <dbReference type="NCBI Taxonomy" id="1549639"/>
    <lineage>
        <taxon>Bacteria</taxon>
        <taxon>Pseudomonadati</taxon>
        <taxon>Bacteroidota</taxon>
        <taxon>Cytophagia</taxon>
        <taxon>Cytophagales</taxon>
        <taxon>Hymenobacteraceae</taxon>
        <taxon>Rufibacter</taxon>
    </lineage>
</organism>
<dbReference type="AlphaFoldDB" id="A0A839GX15"/>
<proteinExistence type="predicted"/>
<evidence type="ECO:0000313" key="2">
    <source>
        <dbReference type="EMBL" id="MBA9079286.1"/>
    </source>
</evidence>
<evidence type="ECO:0000259" key="1">
    <source>
        <dbReference type="PROSITE" id="PS51186"/>
    </source>
</evidence>
<dbReference type="PANTHER" id="PTHR43233">
    <property type="entry name" value="FAMILY N-ACETYLTRANSFERASE, PUTATIVE (AFU_ORTHOLOGUE AFUA_6G03350)-RELATED"/>
    <property type="match status" value="1"/>
</dbReference>
<evidence type="ECO:0000313" key="3">
    <source>
        <dbReference type="Proteomes" id="UP000563094"/>
    </source>
</evidence>
<sequence length="157" mass="17812">MSLLTPAPIANEQSYLLSFDKELLQLEVIHGFLSQTYWSPGIPKETVARAVEHSLCVGVYFEGRQAGFARLVTDYTTFAYLCDVFVLEEHQRKGLAKWMVQALQAHPELQGLRRWMLATADAHALYAQCGFTPLTQPERFMQVHQPTMYAAPANDQH</sequence>
<feature type="domain" description="N-acetyltransferase" evidence="1">
    <location>
        <begin position="1"/>
        <end position="146"/>
    </location>
</feature>
<dbReference type="Proteomes" id="UP000563094">
    <property type="component" value="Unassembled WGS sequence"/>
</dbReference>
<dbReference type="InterPro" id="IPR053144">
    <property type="entry name" value="Acetyltransferase_Butenolide"/>
</dbReference>
<dbReference type="CDD" id="cd04301">
    <property type="entry name" value="NAT_SF"/>
    <property type="match status" value="1"/>
</dbReference>
<dbReference type="PROSITE" id="PS51186">
    <property type="entry name" value="GNAT"/>
    <property type="match status" value="1"/>
</dbReference>
<dbReference type="GO" id="GO:0016747">
    <property type="term" value="F:acyltransferase activity, transferring groups other than amino-acyl groups"/>
    <property type="evidence" value="ECO:0007669"/>
    <property type="project" value="InterPro"/>
</dbReference>
<dbReference type="EMBL" id="JACJIQ010000020">
    <property type="protein sequence ID" value="MBA9079286.1"/>
    <property type="molecule type" value="Genomic_DNA"/>
</dbReference>
<accession>A0A839GX15</accession>
<name>A0A839GX15_9BACT</name>
<dbReference type="Gene3D" id="3.40.630.30">
    <property type="match status" value="1"/>
</dbReference>
<keyword evidence="2" id="KW-0808">Transferase</keyword>
<dbReference type="Pfam" id="PF00583">
    <property type="entry name" value="Acetyltransf_1"/>
    <property type="match status" value="1"/>
</dbReference>
<reference evidence="2 3" key="1">
    <citation type="submission" date="2020-08" db="EMBL/GenBank/DDBJ databases">
        <title>Genomic Encyclopedia of Type Strains, Phase IV (KMG-IV): sequencing the most valuable type-strain genomes for metagenomic binning, comparative biology and taxonomic classification.</title>
        <authorList>
            <person name="Goeker M."/>
        </authorList>
    </citation>
    <scope>NUCLEOTIDE SEQUENCE [LARGE SCALE GENOMIC DNA]</scope>
    <source>
        <strain evidence="2 3">DSM 29854</strain>
    </source>
</reference>
<gene>
    <name evidence="2" type="ORF">FHS90_004021</name>
</gene>
<keyword evidence="3" id="KW-1185">Reference proteome</keyword>
<dbReference type="InterPro" id="IPR016181">
    <property type="entry name" value="Acyl_CoA_acyltransferase"/>
</dbReference>